<reference evidence="1 2" key="1">
    <citation type="journal article" date="2007" name="PLoS ONE">
        <title>Analysis of the neurotoxin complex genes in Clostridium botulinum A1-A4 and B1 strains: BoNT/A3, /Ba4 and /B1 clusters are located within plasmids.</title>
        <authorList>
            <person name="Smith T.J."/>
            <person name="Hill K.K."/>
            <person name="Foley B.T."/>
            <person name="Detter J.C."/>
            <person name="Munk A.C."/>
            <person name="Bruce D.C."/>
            <person name="Doggett N.A."/>
            <person name="Smith L.A."/>
            <person name="Marks J.D."/>
            <person name="Xie G."/>
            <person name="Brettin T.S."/>
        </authorList>
    </citation>
    <scope>NUCLEOTIDE SEQUENCE [LARGE SCALE GENOMIC DNA]</scope>
    <source>
        <strain evidence="2">657 / Type Ba4</strain>
    </source>
</reference>
<geneLocation type="plasmid" evidence="1 2">
    <name>pCLJ</name>
</geneLocation>
<dbReference type="KEGG" id="cbi:CLJ_0015"/>
<accession>A0A3F2ZSI6</accession>
<proteinExistence type="predicted"/>
<dbReference type="Proteomes" id="UP000002333">
    <property type="component" value="Plasmid pCLJ"/>
</dbReference>
<keyword evidence="1" id="KW-0614">Plasmid</keyword>
<protein>
    <submittedName>
        <fullName evidence="1">Uncharacterized protein</fullName>
    </submittedName>
</protein>
<reference evidence="2" key="2">
    <citation type="submission" date="2008-05" db="EMBL/GenBank/DDBJ databases">
        <title>Genome sequence of Clostridium botulinum Ba4 strain 657 plasmid pCLJ.</title>
        <authorList>
            <person name="Shrivastava S."/>
            <person name="Brown J.L."/>
            <person name="Bruce D."/>
            <person name="Detter C."/>
            <person name="Munk C."/>
            <person name="Smith L.A."/>
            <person name="Smith T.J."/>
            <person name="Sutton G."/>
            <person name="Brettin T.S."/>
        </authorList>
    </citation>
    <scope>NUCLEOTIDE SEQUENCE [LARGE SCALE GENOMIC DNA]</scope>
    <source>
        <strain evidence="2">657 / Type Ba4</strain>
        <plasmid evidence="2">pCLJ</plasmid>
    </source>
</reference>
<evidence type="ECO:0000313" key="2">
    <source>
        <dbReference type="Proteomes" id="UP000002333"/>
    </source>
</evidence>
<gene>
    <name evidence="1" type="ordered locus">CLJ_0015</name>
</gene>
<evidence type="ECO:0000313" key="1">
    <source>
        <dbReference type="EMBL" id="ACQ51369.1"/>
    </source>
</evidence>
<dbReference type="AlphaFoldDB" id="A0A3F2ZSI6"/>
<organism evidence="1 2">
    <name type="scientific">Clostridium botulinum (strain 657 / Type Ba4)</name>
    <dbReference type="NCBI Taxonomy" id="515621"/>
    <lineage>
        <taxon>Bacteria</taxon>
        <taxon>Bacillati</taxon>
        <taxon>Bacillota</taxon>
        <taxon>Clostridia</taxon>
        <taxon>Eubacteriales</taxon>
        <taxon>Clostridiaceae</taxon>
        <taxon>Clostridium</taxon>
    </lineage>
</organism>
<name>A0A3F2ZSI6_CLOB6</name>
<dbReference type="EMBL" id="CP001081">
    <property type="protein sequence ID" value="ACQ51369.1"/>
    <property type="molecule type" value="Genomic_DNA"/>
</dbReference>
<sequence length="39" mass="4833">MILNKDIYIIAYQKKSYKISQIITTYIYKKISKKIYNYH</sequence>